<comment type="caution">
    <text evidence="1">The sequence shown here is derived from an EMBL/GenBank/DDBJ whole genome shotgun (WGS) entry which is preliminary data.</text>
</comment>
<dbReference type="EMBL" id="BAAAMQ010000005">
    <property type="protein sequence ID" value="GAA2097633.1"/>
    <property type="molecule type" value="Genomic_DNA"/>
</dbReference>
<name>A0ABP5IFT7_9ACTN</name>
<evidence type="ECO:0000313" key="2">
    <source>
        <dbReference type="Proteomes" id="UP001501161"/>
    </source>
</evidence>
<protein>
    <recommendedName>
        <fullName evidence="3">Terminase small subunit</fullName>
    </recommendedName>
</protein>
<evidence type="ECO:0000313" key="1">
    <source>
        <dbReference type="EMBL" id="GAA2097633.1"/>
    </source>
</evidence>
<gene>
    <name evidence="1" type="ORF">GCM10009726_06260</name>
</gene>
<sequence>MARKDNVGPRRDVRTAAASDDRRQLLVALRDKLWAAFNDERTQPRDLSPLTLRLKEIQAEIEALDLRDEQEAMPVEDGIFDPESI</sequence>
<evidence type="ECO:0008006" key="3">
    <source>
        <dbReference type="Google" id="ProtNLM"/>
    </source>
</evidence>
<accession>A0ABP5IFT7</accession>
<dbReference type="Proteomes" id="UP001501161">
    <property type="component" value="Unassembled WGS sequence"/>
</dbReference>
<proteinExistence type="predicted"/>
<reference evidence="2" key="1">
    <citation type="journal article" date="2019" name="Int. J. Syst. Evol. Microbiol.">
        <title>The Global Catalogue of Microorganisms (GCM) 10K type strain sequencing project: providing services to taxonomists for standard genome sequencing and annotation.</title>
        <authorList>
            <consortium name="The Broad Institute Genomics Platform"/>
            <consortium name="The Broad Institute Genome Sequencing Center for Infectious Disease"/>
            <person name="Wu L."/>
            <person name="Ma J."/>
        </authorList>
    </citation>
    <scope>NUCLEOTIDE SEQUENCE [LARGE SCALE GENOMIC DNA]</scope>
    <source>
        <strain evidence="2">JCM 13813</strain>
    </source>
</reference>
<organism evidence="1 2">
    <name type="scientific">Nocardioides furvisabuli</name>
    <dbReference type="NCBI Taxonomy" id="375542"/>
    <lineage>
        <taxon>Bacteria</taxon>
        <taxon>Bacillati</taxon>
        <taxon>Actinomycetota</taxon>
        <taxon>Actinomycetes</taxon>
        <taxon>Propionibacteriales</taxon>
        <taxon>Nocardioidaceae</taxon>
        <taxon>Nocardioides</taxon>
    </lineage>
</organism>
<keyword evidence="2" id="KW-1185">Reference proteome</keyword>